<keyword evidence="4" id="KW-1185">Reference proteome</keyword>
<dbReference type="InterPro" id="IPR002909">
    <property type="entry name" value="IPT_dom"/>
</dbReference>
<dbReference type="RefSeq" id="XP_020427836.1">
    <property type="nucleotide sequence ID" value="XM_020581520.1"/>
</dbReference>
<dbReference type="InterPro" id="IPR013783">
    <property type="entry name" value="Ig-like_fold"/>
</dbReference>
<dbReference type="GeneID" id="31366224"/>
<protein>
    <recommendedName>
        <fullName evidence="2">IPT/TIG domain-containing protein</fullName>
    </recommendedName>
</protein>
<dbReference type="PANTHER" id="PTHR31341">
    <property type="entry name" value="IPT/TIG DOMAIN-CONTAINING PROTEIN-RELATED-RELATED"/>
    <property type="match status" value="1"/>
</dbReference>
<evidence type="ECO:0000259" key="2">
    <source>
        <dbReference type="Pfam" id="PF01833"/>
    </source>
</evidence>
<evidence type="ECO:0000313" key="4">
    <source>
        <dbReference type="Proteomes" id="UP000001396"/>
    </source>
</evidence>
<feature type="domain" description="IPT/TIG" evidence="2">
    <location>
        <begin position="295"/>
        <end position="353"/>
    </location>
</feature>
<dbReference type="EMBL" id="ADBJ01000051">
    <property type="protein sequence ID" value="EFA75702.1"/>
    <property type="molecule type" value="Genomic_DNA"/>
</dbReference>
<dbReference type="InParanoid" id="D3BSC9"/>
<dbReference type="AlphaFoldDB" id="D3BSC9"/>
<dbReference type="Gene3D" id="2.60.40.10">
    <property type="entry name" value="Immunoglobulins"/>
    <property type="match status" value="2"/>
</dbReference>
<organism evidence="3 4">
    <name type="scientific">Heterostelium pallidum (strain ATCC 26659 / Pp 5 / PN500)</name>
    <name type="common">Cellular slime mold</name>
    <name type="synonym">Polysphondylium pallidum</name>
    <dbReference type="NCBI Taxonomy" id="670386"/>
    <lineage>
        <taxon>Eukaryota</taxon>
        <taxon>Amoebozoa</taxon>
        <taxon>Evosea</taxon>
        <taxon>Eumycetozoa</taxon>
        <taxon>Dictyostelia</taxon>
        <taxon>Acytosteliales</taxon>
        <taxon>Acytosteliaceae</taxon>
        <taxon>Heterostelium</taxon>
    </lineage>
</organism>
<evidence type="ECO:0000313" key="3">
    <source>
        <dbReference type="EMBL" id="EFA75702.1"/>
    </source>
</evidence>
<sequence>MAIAKIVLVGWSLLETHVKSNLYVVNHHHESVLEFKDILYYSMYDFDVVSINYDNTSANVMLDTAGVSATITYVKLVDSVRGGAYQSKSLTKPADKNIVFPVTMDLIFTGTISFCNAKDVCAGTAKWNPHVVDAINIYSNATVVVFGKYLNNTAKNEITINSNIKMKSVVSDSDTNTFQDNTGALLALVGSGPFNADFNVRLDVFNYKNAVKIADIIKGSSDESKIYITTFGISTDPSKVSVTIDTKSVTFVIVNDSMITVDIQANSVTLGKKTVVVTTPTVTKTLVFTVALPMTITSCTPPSIGGGPVQIIGTNFPDTPSILIGVYPCKIDTSNRTSINCKLDKLTNDSLPLANVKVTITFEATNTISTFAVSFTDIPTITDISMAPVVGGNVTIKGTNFKTPIITGFNSQQCTYLSSNATQIICKAASGSGSKQVVSLQSAGFNCTMITRSFSYMPPHVTATSNMTDAGGVLKVNGTNFAMKGLEIILNGNYTCPKPVYVNDTIVTCTVDGGYLKKLNQYNNTLFVTVVSDGQNGTAKVFSYTQFVNQTVEPSPTPQPSLGVSFAEHSKHQNTSNIILFISFKIIII</sequence>
<reference evidence="3 4" key="1">
    <citation type="journal article" date="2011" name="Genome Res.">
        <title>Phylogeny-wide analysis of social amoeba genomes highlights ancient origins for complex intercellular communication.</title>
        <authorList>
            <person name="Heidel A.J."/>
            <person name="Lawal H.M."/>
            <person name="Felder M."/>
            <person name="Schilde C."/>
            <person name="Helps N.R."/>
            <person name="Tunggal B."/>
            <person name="Rivero F."/>
            <person name="John U."/>
            <person name="Schleicher M."/>
            <person name="Eichinger L."/>
            <person name="Platzer M."/>
            <person name="Noegel A.A."/>
            <person name="Schaap P."/>
            <person name="Gloeckner G."/>
        </authorList>
    </citation>
    <scope>NUCLEOTIDE SEQUENCE [LARGE SCALE GENOMIC DNA]</scope>
    <source>
        <strain evidence="4">ATCC 26659 / Pp 5 / PN500</strain>
    </source>
</reference>
<name>D3BSC9_HETP5</name>
<dbReference type="InterPro" id="IPR052014">
    <property type="entry name" value="Dictyostelium_Tiger"/>
</dbReference>
<accession>D3BSC9</accession>
<comment type="caution">
    <text evidence="3">The sequence shown here is derived from an EMBL/GenBank/DDBJ whole genome shotgun (WGS) entry which is preliminary data.</text>
</comment>
<proteinExistence type="predicted"/>
<dbReference type="CDD" id="cd00603">
    <property type="entry name" value="IPT_PCSR"/>
    <property type="match status" value="1"/>
</dbReference>
<dbReference type="Pfam" id="PF01833">
    <property type="entry name" value="TIG"/>
    <property type="match status" value="2"/>
</dbReference>
<dbReference type="Proteomes" id="UP000001396">
    <property type="component" value="Unassembled WGS sequence"/>
</dbReference>
<dbReference type="InterPro" id="IPR014756">
    <property type="entry name" value="Ig_E-set"/>
</dbReference>
<keyword evidence="1" id="KW-0325">Glycoprotein</keyword>
<gene>
    <name evidence="3" type="ORF">PPL_10755</name>
</gene>
<feature type="domain" description="IPT/TIG" evidence="2">
    <location>
        <begin position="379"/>
        <end position="453"/>
    </location>
</feature>
<dbReference type="SUPFAM" id="SSF81296">
    <property type="entry name" value="E set domains"/>
    <property type="match status" value="3"/>
</dbReference>
<evidence type="ECO:0000256" key="1">
    <source>
        <dbReference type="ARBA" id="ARBA00023180"/>
    </source>
</evidence>